<feature type="signal peptide" evidence="5">
    <location>
        <begin position="1"/>
        <end position="27"/>
    </location>
</feature>
<evidence type="ECO:0000259" key="6">
    <source>
        <dbReference type="PROSITE" id="PS51296"/>
    </source>
</evidence>
<evidence type="ECO:0000313" key="8">
    <source>
        <dbReference type="Proteomes" id="UP000244989"/>
    </source>
</evidence>
<feature type="domain" description="Rieske" evidence="6">
    <location>
        <begin position="34"/>
        <end position="124"/>
    </location>
</feature>
<keyword evidence="1" id="KW-0001">2Fe-2S</keyword>
<keyword evidence="5" id="KW-0732">Signal</keyword>
<dbReference type="Proteomes" id="UP000244989">
    <property type="component" value="Unassembled WGS sequence"/>
</dbReference>
<evidence type="ECO:0000256" key="2">
    <source>
        <dbReference type="ARBA" id="ARBA00022723"/>
    </source>
</evidence>
<evidence type="ECO:0000256" key="4">
    <source>
        <dbReference type="ARBA" id="ARBA00023014"/>
    </source>
</evidence>
<name>A0A2U1T4X9_9CORY</name>
<evidence type="ECO:0000256" key="1">
    <source>
        <dbReference type="ARBA" id="ARBA00022714"/>
    </source>
</evidence>
<evidence type="ECO:0000256" key="3">
    <source>
        <dbReference type="ARBA" id="ARBA00023004"/>
    </source>
</evidence>
<dbReference type="PROSITE" id="PS51318">
    <property type="entry name" value="TAT"/>
    <property type="match status" value="1"/>
</dbReference>
<dbReference type="GO" id="GO:0051537">
    <property type="term" value="F:2 iron, 2 sulfur cluster binding"/>
    <property type="evidence" value="ECO:0007669"/>
    <property type="project" value="UniProtKB-KW"/>
</dbReference>
<keyword evidence="2" id="KW-0479">Metal-binding</keyword>
<dbReference type="InterPro" id="IPR017941">
    <property type="entry name" value="Rieske_2Fe-2S"/>
</dbReference>
<keyword evidence="8" id="KW-1185">Reference proteome</keyword>
<gene>
    <name evidence="7" type="ORF">DF222_10215</name>
</gene>
<dbReference type="PROSITE" id="PS51296">
    <property type="entry name" value="RIESKE"/>
    <property type="match status" value="1"/>
</dbReference>
<dbReference type="Pfam" id="PF00355">
    <property type="entry name" value="Rieske"/>
    <property type="match status" value="1"/>
</dbReference>
<feature type="chain" id="PRO_5015655595" evidence="5">
    <location>
        <begin position="28"/>
        <end position="126"/>
    </location>
</feature>
<dbReference type="GO" id="GO:0016705">
    <property type="term" value="F:oxidoreductase activity, acting on paired donors, with incorporation or reduction of molecular oxygen"/>
    <property type="evidence" value="ECO:0007669"/>
    <property type="project" value="UniProtKB-ARBA"/>
</dbReference>
<dbReference type="GO" id="GO:0004497">
    <property type="term" value="F:monooxygenase activity"/>
    <property type="evidence" value="ECO:0007669"/>
    <property type="project" value="UniProtKB-ARBA"/>
</dbReference>
<protein>
    <submittedName>
        <fullName evidence="7">Rieske (2Fe-2S) protein</fullName>
    </submittedName>
</protein>
<sequence length="126" mass="12866">MDNPRFSCSRRTFLLGAATTVAGAALAACGTEASEEVAATEVPVGSAVFVGNLIIAQPKEGEFLAYSRTCPHQGNTIDEINGDTVTCTAHNSTFSIEDGSVVDGVARDPLQEGTATEEGGTVTATA</sequence>
<dbReference type="OrthoDB" id="25106at2"/>
<proteinExistence type="predicted"/>
<accession>A0A2U1T4X9</accession>
<dbReference type="EMBL" id="QEEZ01000024">
    <property type="protein sequence ID" value="PWC00938.1"/>
    <property type="molecule type" value="Genomic_DNA"/>
</dbReference>
<evidence type="ECO:0000313" key="7">
    <source>
        <dbReference type="EMBL" id="PWC00938.1"/>
    </source>
</evidence>
<comment type="caution">
    <text evidence="7">The sequence shown here is derived from an EMBL/GenBank/DDBJ whole genome shotgun (WGS) entry which is preliminary data.</text>
</comment>
<dbReference type="Gene3D" id="2.102.10.10">
    <property type="entry name" value="Rieske [2Fe-2S] iron-sulphur domain"/>
    <property type="match status" value="1"/>
</dbReference>
<dbReference type="AlphaFoldDB" id="A0A2U1T4X9"/>
<dbReference type="KEGG" id="cyz:C3B44_11460"/>
<organism evidence="7 8">
    <name type="scientific">Corynebacterium yudongzhengii</name>
    <dbReference type="NCBI Taxonomy" id="2080740"/>
    <lineage>
        <taxon>Bacteria</taxon>
        <taxon>Bacillati</taxon>
        <taxon>Actinomycetota</taxon>
        <taxon>Actinomycetes</taxon>
        <taxon>Mycobacteriales</taxon>
        <taxon>Corynebacteriaceae</taxon>
        <taxon>Corynebacterium</taxon>
    </lineage>
</organism>
<dbReference type="RefSeq" id="WP_108432474.1">
    <property type="nucleotide sequence ID" value="NZ_CP026947.1"/>
</dbReference>
<reference evidence="8" key="1">
    <citation type="submission" date="2018-04" db="EMBL/GenBank/DDBJ databases">
        <authorList>
            <person name="Liu S."/>
            <person name="Wang Z."/>
            <person name="Li J."/>
        </authorList>
    </citation>
    <scope>NUCLEOTIDE SEQUENCE [LARGE SCALE GENOMIC DNA]</scope>
    <source>
        <strain evidence="8">2189</strain>
    </source>
</reference>
<dbReference type="CDD" id="cd03467">
    <property type="entry name" value="Rieske"/>
    <property type="match status" value="1"/>
</dbReference>
<keyword evidence="4" id="KW-0411">Iron-sulfur</keyword>
<dbReference type="InterPro" id="IPR036922">
    <property type="entry name" value="Rieske_2Fe-2S_sf"/>
</dbReference>
<keyword evidence="3" id="KW-0408">Iron</keyword>
<evidence type="ECO:0000256" key="5">
    <source>
        <dbReference type="SAM" id="SignalP"/>
    </source>
</evidence>
<dbReference type="GO" id="GO:0046872">
    <property type="term" value="F:metal ion binding"/>
    <property type="evidence" value="ECO:0007669"/>
    <property type="project" value="UniProtKB-KW"/>
</dbReference>
<dbReference type="InterPro" id="IPR006311">
    <property type="entry name" value="TAT_signal"/>
</dbReference>
<dbReference type="SUPFAM" id="SSF50022">
    <property type="entry name" value="ISP domain"/>
    <property type="match status" value="1"/>
</dbReference>
<dbReference type="PROSITE" id="PS51257">
    <property type="entry name" value="PROKAR_LIPOPROTEIN"/>
    <property type="match status" value="1"/>
</dbReference>